<feature type="compositionally biased region" description="Low complexity" evidence="1">
    <location>
        <begin position="258"/>
        <end position="273"/>
    </location>
</feature>
<feature type="transmembrane region" description="Helical" evidence="2">
    <location>
        <begin position="114"/>
        <end position="136"/>
    </location>
</feature>
<feature type="region of interest" description="Disordered" evidence="1">
    <location>
        <begin position="1803"/>
        <end position="1863"/>
    </location>
</feature>
<feature type="compositionally biased region" description="Polar residues" evidence="1">
    <location>
        <begin position="793"/>
        <end position="805"/>
    </location>
</feature>
<feature type="compositionally biased region" description="Basic and acidic residues" evidence="1">
    <location>
        <begin position="1911"/>
        <end position="1921"/>
    </location>
</feature>
<feature type="region of interest" description="Disordered" evidence="1">
    <location>
        <begin position="1878"/>
        <end position="1947"/>
    </location>
</feature>
<feature type="region of interest" description="Disordered" evidence="1">
    <location>
        <begin position="887"/>
        <end position="912"/>
    </location>
</feature>
<feature type="compositionally biased region" description="Basic and acidic residues" evidence="1">
    <location>
        <begin position="1678"/>
        <end position="1691"/>
    </location>
</feature>
<feature type="compositionally biased region" description="Low complexity" evidence="1">
    <location>
        <begin position="2408"/>
        <end position="2428"/>
    </location>
</feature>
<feature type="compositionally biased region" description="Basic and acidic residues" evidence="1">
    <location>
        <begin position="392"/>
        <end position="403"/>
    </location>
</feature>
<feature type="transmembrane region" description="Helical" evidence="2">
    <location>
        <begin position="148"/>
        <end position="171"/>
    </location>
</feature>
<feature type="compositionally biased region" description="Acidic residues" evidence="1">
    <location>
        <begin position="1036"/>
        <end position="1048"/>
    </location>
</feature>
<protein>
    <submittedName>
        <fullName evidence="3">Uncharacterized protein</fullName>
    </submittedName>
</protein>
<organism evidence="3 4">
    <name type="scientific">Zalerion maritima</name>
    <dbReference type="NCBI Taxonomy" id="339359"/>
    <lineage>
        <taxon>Eukaryota</taxon>
        <taxon>Fungi</taxon>
        <taxon>Dikarya</taxon>
        <taxon>Ascomycota</taxon>
        <taxon>Pezizomycotina</taxon>
        <taxon>Sordariomycetes</taxon>
        <taxon>Lulworthiomycetidae</taxon>
        <taxon>Lulworthiales</taxon>
        <taxon>Lulworthiaceae</taxon>
        <taxon>Zalerion</taxon>
    </lineage>
</organism>
<dbReference type="EMBL" id="JAKWBI020000458">
    <property type="protein sequence ID" value="KAJ2894756.1"/>
    <property type="molecule type" value="Genomic_DNA"/>
</dbReference>
<feature type="compositionally biased region" description="Polar residues" evidence="1">
    <location>
        <begin position="887"/>
        <end position="907"/>
    </location>
</feature>
<keyword evidence="2" id="KW-1133">Transmembrane helix</keyword>
<feature type="region of interest" description="Disordered" evidence="1">
    <location>
        <begin position="2304"/>
        <end position="2367"/>
    </location>
</feature>
<dbReference type="Proteomes" id="UP001201980">
    <property type="component" value="Unassembled WGS sequence"/>
</dbReference>
<feature type="compositionally biased region" description="Low complexity" evidence="1">
    <location>
        <begin position="2322"/>
        <end position="2336"/>
    </location>
</feature>
<reference evidence="3" key="1">
    <citation type="submission" date="2022-07" db="EMBL/GenBank/DDBJ databases">
        <title>Draft genome sequence of Zalerion maritima ATCC 34329, a (micro)plastics degrading marine fungus.</title>
        <authorList>
            <person name="Paco A."/>
            <person name="Goncalves M.F.M."/>
            <person name="Rocha-Santos T.A.P."/>
            <person name="Alves A."/>
        </authorList>
    </citation>
    <scope>NUCLEOTIDE SEQUENCE</scope>
    <source>
        <strain evidence="3">ATCC 34329</strain>
    </source>
</reference>
<comment type="caution">
    <text evidence="3">The sequence shown here is derived from an EMBL/GenBank/DDBJ whole genome shotgun (WGS) entry which is preliminary data.</text>
</comment>
<sequence length="2455" mass="268264">MAIDASVQALVAAFSFGIVFNAASAGLFLYIKGHGSSIFRDGLRLVLITFFASAALWAQLSFVATIIDQSATSPCRVALIFTTIFDQLARVAVEQYLLWAVAQHRPGKMTIAQLIPQILLLGRIIVGGVFVGFTRADFSPVCSPVSTLFPIAIATIALDAIIVAALGVGAFSSGMYEQMRDKKEEAGKSKAVFFSILGLAVWTASSVPMELGMGDTDLILRTAVPAGGLTILITIIVASAGNIVVTRSKPSGYPEAPSPRQISSSRDISSSDSEYPPSNYEDVKGGTVRTRMSTFSTPREAPKPGDARLRPGMPRAVTGMNGLGGVPLRNNLFPAPAAAAAVGLNRSISGPRKIGGKMSISNPVLQQGPDGNNPLRKIVTIDLAAAARAEKERREGALQREPDFTATRAAPQPPMMMPIDAIVQREKSIKRKEVASTTSSQAVPTSELEPMPNGAATTSAQLSPAGQDIKRRSPRQPPREIQVEAARPRTPPKSPLRLMKISPPRPPRPDSLNIDQVASPRIMTSIPSPKTPRRTRPSSPAKSAKSIHPPPSPSPPKLPLSMSSPRRAPQPPRAPSPPEVPSIPMASWPEQTRKPMQPPVDGKPLERKVTPPKKITRSSAFPLQPVPRKPSLSREEEEATIVAPVPPLPPGSEDARMPNLDRSGSARVQEVAKIRPSRKYTDPETPNAEPVKTPLQRRMTSGLPGNPRARAMKAMAAETGPQREQTVMFVNNIQYNDPTGVQNIIDGAAKSSNYPQSATSVVNRPRPIPRKPEEDSPFFPAEPPPHGHRRTKSGGSVTSRKSILQSSPGSPTALPPLPPPPTNLPRSAGIPDRPLPNDTKSMTFDEKMTLLFPAPPSGGNPDNRNSSVPEMPQIPATYYEIATSPGDSMTSDGENLMSRQSKASQRTVEVRGSDHLGESNRAMRNMEAGGSWLPSMDGVSSVGPSYDGTKRKSSPVIPHRASAMAMAGSTDEAGSVHSPAKAVNIQQSLNPRAMYIQRDSEKVVPSAISEGGEVMMIRLDLESLRSAQMNRSSWYGDDEIEDSDDDMDMDSRRHSQFHHRPGDSCPTFSARQEKTRSRKMVPPTPLLINSISHKAPVPMRESSPPIESPTNAIVAIQDQLRNFEEPKRGSTGSRDGQRMTLLQNLEQEMGHLDNKWAAMQSQLGRDSMSSVQTDSRRESLIASQPGLSIAERRACRRSHLQNNIALKSSWSTSSSETTRASIFQSRLAEAQAQYTNRAPELLQKRNRNFLATSNPTPPDSDDSDEDTVAVVSSTPKPNFPMLWRPASPAPAASIESALWNPPAKRRRLDPEPFDLPGLAVRPALRKTEQSLNIESWNLWQQSETPKIEESHEPHLWGECPKQNAATAKRTTQRPPRRGRRVTLLPDILESPEPLPENAATLGIFQFPWGEKSDTATIQPRISTMYMAMPGTMTTGGPAINRALEARSKEVESSEYSSSFFEDYEEDDGLVASGSDSDEPSDDDDFDEATLWEIASLLKTNVPSKDSIMPRRDMADNQMEDSYSDVVEETEESSFFDEDDDASIVAPLKMKQLVNPLWDGKPESSPAKETGLPQPSDWGLWYVSEHDDTVRVPTRRAEPATIESTTLWAPALSETGGDGMAPLWTEPRPVQNPTAKKMPGTKGPKSGMMWVAKAKEIKASKGLPQPDEEVWKAYQPAGDRARSPPRHSEIEPIHSSSLWKSGSEKTQKDEVAPLWAALKPKIAKAKNVAIPAPMWAGKAVKVQVSKGLPQPDDWDSYQTTGPRARSLPRKAELEPVESSDLWAPPGVKTVRFESEPLWAKPVSKPIPQMWTQPAIQSKNAKGLPQPENWDDYQPSGDRSRSPPHEGDFDMTITSTSLWQPESLESRPIAASPLWSASLKAQKAPSTLWKQPSPFPERSLSPNGMFQAGSARTDYRSTTEEPAAKSMARKPRPSDDPKPLDQLTSKNLWTSRGLEDNSRDWMSASSRPGWQKEIHHQWRRPAAYSADWETALAEAVALSFPMVRPDAADADWKSALAEAVSRSFRVEFPKASRADWAAALAEAITASKPKPAFDVSVKHPVFAASNLATTSEIYHPAATGYIYGIDKVHPAFFGSKPIDFNMPVELVHPAISEYASRKLRRAHPIPAEFVSPSTKAKPEAAALAAQIEALEREKEFAARFATQSIYLEEPIVYVDEPIVDSPVYANTPLYGDSQGYANTPGMDTTPVAASTPAPAPIPTIVAPTPEPEHRDTMVHPAPMEDSWPLAPTPVQNINRSSSQNLQDEMAAEAVRREMEIAAEIMAEAEMVYAEPSPIFVPQQQQQLWNHDNNNNNNNQADEEYYGEQQQPQQTAAPMWQQPRSARQSRRMSVAPQITRSSQPEVMTTSEEDRAAVRRARKSGIQARIAALEQGGISSRDSAADTAHQGLWSKRGSVTSVSGNNSGVRGSVVNREAGGEQQQRDWLEDSSKKRFSKVELRY</sequence>
<feature type="compositionally biased region" description="Pro residues" evidence="1">
    <location>
        <begin position="813"/>
        <end position="823"/>
    </location>
</feature>
<evidence type="ECO:0000256" key="2">
    <source>
        <dbReference type="SAM" id="Phobius"/>
    </source>
</evidence>
<feature type="compositionally biased region" description="Low complexity" evidence="1">
    <location>
        <begin position="2304"/>
        <end position="2313"/>
    </location>
</feature>
<proteinExistence type="predicted"/>
<feature type="compositionally biased region" description="Polar residues" evidence="1">
    <location>
        <begin position="435"/>
        <end position="444"/>
    </location>
</feature>
<feature type="compositionally biased region" description="Polar residues" evidence="1">
    <location>
        <begin position="1808"/>
        <end position="1818"/>
    </location>
</feature>
<feature type="compositionally biased region" description="Basic and acidic residues" evidence="1">
    <location>
        <begin position="300"/>
        <end position="309"/>
    </location>
</feature>
<feature type="compositionally biased region" description="Polar residues" evidence="1">
    <location>
        <begin position="751"/>
        <end position="762"/>
    </location>
</feature>
<feature type="region of interest" description="Disordered" evidence="1">
    <location>
        <begin position="1674"/>
        <end position="1704"/>
    </location>
</feature>
<feature type="transmembrane region" description="Helical" evidence="2">
    <location>
        <begin position="191"/>
        <end position="211"/>
    </location>
</feature>
<feature type="compositionally biased region" description="Polar residues" evidence="1">
    <location>
        <begin position="455"/>
        <end position="464"/>
    </location>
</feature>
<feature type="region of interest" description="Disordered" evidence="1">
    <location>
        <begin position="2407"/>
        <end position="2443"/>
    </location>
</feature>
<feature type="region of interest" description="Disordered" evidence="1">
    <location>
        <begin position="1454"/>
        <end position="1484"/>
    </location>
</feature>
<keyword evidence="4" id="KW-1185">Reference proteome</keyword>
<feature type="region of interest" description="Disordered" evidence="1">
    <location>
        <begin position="248"/>
        <end position="313"/>
    </location>
</feature>
<feature type="transmembrane region" description="Helical" evidence="2">
    <location>
        <begin position="43"/>
        <end position="67"/>
    </location>
</feature>
<feature type="transmembrane region" description="Helical" evidence="2">
    <location>
        <begin position="6"/>
        <end position="31"/>
    </location>
</feature>
<keyword evidence="2" id="KW-0812">Transmembrane</keyword>
<gene>
    <name evidence="3" type="ORF">MKZ38_007241</name>
</gene>
<feature type="compositionally biased region" description="Polar residues" evidence="1">
    <location>
        <begin position="2349"/>
        <end position="2362"/>
    </location>
</feature>
<feature type="region of interest" description="Disordered" evidence="1">
    <location>
        <begin position="392"/>
        <end position="416"/>
    </location>
</feature>
<feature type="region of interest" description="Disordered" evidence="1">
    <location>
        <begin position="850"/>
        <end position="869"/>
    </location>
</feature>
<feature type="compositionally biased region" description="Basic and acidic residues" evidence="1">
    <location>
        <begin position="1836"/>
        <end position="1846"/>
    </location>
</feature>
<feature type="region of interest" description="Disordered" evidence="1">
    <location>
        <begin position="1249"/>
        <end position="1271"/>
    </location>
</feature>
<feature type="compositionally biased region" description="Pro residues" evidence="1">
    <location>
        <begin position="568"/>
        <end position="581"/>
    </location>
</feature>
<evidence type="ECO:0000256" key="1">
    <source>
        <dbReference type="SAM" id="MobiDB-lite"/>
    </source>
</evidence>
<evidence type="ECO:0000313" key="3">
    <source>
        <dbReference type="EMBL" id="KAJ2894756.1"/>
    </source>
</evidence>
<feature type="region of interest" description="Disordered" evidence="1">
    <location>
        <begin position="1745"/>
        <end position="1781"/>
    </location>
</feature>
<feature type="region of interest" description="Disordered" evidence="1">
    <location>
        <begin position="751"/>
        <end position="841"/>
    </location>
</feature>
<name>A0AAD5WPA5_9PEZI</name>
<feature type="region of interest" description="Disordered" evidence="1">
    <location>
        <begin position="429"/>
        <end position="723"/>
    </location>
</feature>
<feature type="region of interest" description="Disordered" evidence="1">
    <location>
        <begin position="1624"/>
        <end position="1645"/>
    </location>
</feature>
<feature type="transmembrane region" description="Helical" evidence="2">
    <location>
        <begin position="79"/>
        <end position="102"/>
    </location>
</feature>
<feature type="compositionally biased region" description="Pro residues" evidence="1">
    <location>
        <begin position="548"/>
        <end position="558"/>
    </location>
</feature>
<feature type="compositionally biased region" description="Acidic residues" evidence="1">
    <location>
        <begin position="1475"/>
        <end position="1484"/>
    </location>
</feature>
<accession>A0AAD5WPA5</accession>
<feature type="compositionally biased region" description="Low complexity" evidence="1">
    <location>
        <begin position="537"/>
        <end position="547"/>
    </location>
</feature>
<evidence type="ECO:0000313" key="4">
    <source>
        <dbReference type="Proteomes" id="UP001201980"/>
    </source>
</evidence>
<feature type="region of interest" description="Disordered" evidence="1">
    <location>
        <begin position="1035"/>
        <end position="1079"/>
    </location>
</feature>
<keyword evidence="2" id="KW-0472">Membrane</keyword>